<proteinExistence type="predicted"/>
<sequence>MRPLSEAEISTALASLAHWEHQVDSLARLAPTDDPAGLEPVIDRVAGEDGDHVATDRTPDGLVLRVATPGAGVTPVDVEIAARIEQAIEMGGADAAP</sequence>
<keyword evidence="2" id="KW-1185">Reference proteome</keyword>
<comment type="caution">
    <text evidence="1">The sequence shown here is derived from an EMBL/GenBank/DDBJ whole genome shotgun (WGS) entry which is preliminary data.</text>
</comment>
<protein>
    <submittedName>
        <fullName evidence="1">Pterin 4 alpha carbinolamine dehydratase</fullName>
    </submittedName>
</protein>
<dbReference type="EMBL" id="SNYN01000012">
    <property type="protein sequence ID" value="TDQ50749.1"/>
    <property type="molecule type" value="Genomic_DNA"/>
</dbReference>
<gene>
    <name evidence="1" type="ORF">EV190_11254</name>
</gene>
<evidence type="ECO:0000313" key="2">
    <source>
        <dbReference type="Proteomes" id="UP000295281"/>
    </source>
</evidence>
<reference evidence="1 2" key="1">
    <citation type="submission" date="2019-03" db="EMBL/GenBank/DDBJ databases">
        <title>Genomic Encyclopedia of Type Strains, Phase IV (KMG-IV): sequencing the most valuable type-strain genomes for metagenomic binning, comparative biology and taxonomic classification.</title>
        <authorList>
            <person name="Goeker M."/>
        </authorList>
    </citation>
    <scope>NUCLEOTIDE SEQUENCE [LARGE SCALE GENOMIC DNA]</scope>
    <source>
        <strain evidence="1 2">DSM 46770</strain>
    </source>
</reference>
<dbReference type="Proteomes" id="UP000295281">
    <property type="component" value="Unassembled WGS sequence"/>
</dbReference>
<dbReference type="AlphaFoldDB" id="A0A4R6UXK9"/>
<accession>A0A4R6UXK9</accession>
<name>A0A4R6UXK9_9ACTN</name>
<evidence type="ECO:0000313" key="1">
    <source>
        <dbReference type="EMBL" id="TDQ50749.1"/>
    </source>
</evidence>
<organism evidence="1 2">
    <name type="scientific">Actinorugispora endophytica</name>
    <dbReference type="NCBI Taxonomy" id="1605990"/>
    <lineage>
        <taxon>Bacteria</taxon>
        <taxon>Bacillati</taxon>
        <taxon>Actinomycetota</taxon>
        <taxon>Actinomycetes</taxon>
        <taxon>Streptosporangiales</taxon>
        <taxon>Nocardiopsidaceae</taxon>
        <taxon>Actinorugispora</taxon>
    </lineage>
</organism>